<dbReference type="InterPro" id="IPR001461">
    <property type="entry name" value="Aspartic_peptidase_A1"/>
</dbReference>
<dbReference type="InterPro" id="IPR034164">
    <property type="entry name" value="Pepsin-like_dom"/>
</dbReference>
<dbReference type="PRINTS" id="PR00792">
    <property type="entry name" value="PEPSIN"/>
</dbReference>
<reference evidence="7" key="1">
    <citation type="journal article" date="2011" name="Nat. Commun.">
        <title>Effector diversification within compartments of the Leptosphaeria maculans genome affected by Repeat-Induced Point mutations.</title>
        <authorList>
            <person name="Rouxel T."/>
            <person name="Grandaubert J."/>
            <person name="Hane J.K."/>
            <person name="Hoede C."/>
            <person name="van de Wouw A.P."/>
            <person name="Couloux A."/>
            <person name="Dominguez V."/>
            <person name="Anthouard V."/>
            <person name="Bally P."/>
            <person name="Bourras S."/>
            <person name="Cozijnsen A.J."/>
            <person name="Ciuffetti L.M."/>
            <person name="Degrave A."/>
            <person name="Dilmaghani A."/>
            <person name="Duret L."/>
            <person name="Fudal I."/>
            <person name="Goodwin S.B."/>
            <person name="Gout L."/>
            <person name="Glaser N."/>
            <person name="Linglin J."/>
            <person name="Kema G.H.J."/>
            <person name="Lapalu N."/>
            <person name="Lawrence C.B."/>
            <person name="May K."/>
            <person name="Meyer M."/>
            <person name="Ollivier B."/>
            <person name="Poulain J."/>
            <person name="Schoch C.L."/>
            <person name="Simon A."/>
            <person name="Spatafora J.W."/>
            <person name="Stachowiak A."/>
            <person name="Turgeon B.G."/>
            <person name="Tyler B.M."/>
            <person name="Vincent D."/>
            <person name="Weissenbach J."/>
            <person name="Amselem J."/>
            <person name="Quesneville H."/>
            <person name="Oliver R.P."/>
            <person name="Wincker P."/>
            <person name="Balesdent M.-H."/>
            <person name="Howlett B.J."/>
        </authorList>
    </citation>
    <scope>NUCLEOTIDE SEQUENCE [LARGE SCALE GENOMIC DNA]</scope>
    <source>
        <strain evidence="7">JN3 / isolate v23.1.3 / race Av1-4-5-6-7-8</strain>
    </source>
</reference>
<feature type="compositionally biased region" description="Basic and acidic residues" evidence="2">
    <location>
        <begin position="702"/>
        <end position="712"/>
    </location>
</feature>
<dbReference type="PANTHER" id="PTHR47966:SF51">
    <property type="entry name" value="BETA-SITE APP-CLEAVING ENZYME, ISOFORM A-RELATED"/>
    <property type="match status" value="1"/>
</dbReference>
<gene>
    <name evidence="6" type="ORF">LEMA_P000240.1</name>
</gene>
<keyword evidence="3" id="KW-1133">Transmembrane helix</keyword>
<dbReference type="GO" id="GO:0004190">
    <property type="term" value="F:aspartic-type endopeptidase activity"/>
    <property type="evidence" value="ECO:0007669"/>
    <property type="project" value="InterPro"/>
</dbReference>
<dbReference type="Proteomes" id="UP000002668">
    <property type="component" value="Genome"/>
</dbReference>
<keyword evidence="7" id="KW-1185">Reference proteome</keyword>
<dbReference type="PANTHER" id="PTHR47966">
    <property type="entry name" value="BETA-SITE APP-CLEAVING ENZYME, ISOFORM A-RELATED"/>
    <property type="match status" value="1"/>
</dbReference>
<keyword evidence="3" id="KW-0812">Transmembrane</keyword>
<name>E5ADE8_LEPMJ</name>
<organism evidence="6 7">
    <name type="scientific">Leptosphaeria maculans (strain JN3 / isolate v23.1.3 / race Av1-4-5-6-7-8)</name>
    <name type="common">Blackleg fungus</name>
    <name type="synonym">Phoma lingam</name>
    <dbReference type="NCBI Taxonomy" id="985895"/>
    <lineage>
        <taxon>Eukaryota</taxon>
        <taxon>Fungi</taxon>
        <taxon>Dikarya</taxon>
        <taxon>Ascomycota</taxon>
        <taxon>Pezizomycotina</taxon>
        <taxon>Dothideomycetes</taxon>
        <taxon>Pleosporomycetidae</taxon>
        <taxon>Pleosporales</taxon>
        <taxon>Pleosporineae</taxon>
        <taxon>Leptosphaeriaceae</taxon>
        <taxon>Plenodomus</taxon>
        <taxon>Plenodomus lingam/Leptosphaeria maculans species complex</taxon>
    </lineage>
</organism>
<dbReference type="VEuPathDB" id="FungiDB:LEMA_P000240.1"/>
<evidence type="ECO:0000259" key="5">
    <source>
        <dbReference type="PROSITE" id="PS51767"/>
    </source>
</evidence>
<dbReference type="EMBL" id="FP929139">
    <property type="protein sequence ID" value="CBY01237.1"/>
    <property type="molecule type" value="Genomic_DNA"/>
</dbReference>
<dbReference type="GO" id="GO:0000324">
    <property type="term" value="C:fungal-type vacuole"/>
    <property type="evidence" value="ECO:0007669"/>
    <property type="project" value="TreeGrafter"/>
</dbReference>
<dbReference type="SUPFAM" id="SSF50630">
    <property type="entry name" value="Acid proteases"/>
    <property type="match status" value="1"/>
</dbReference>
<dbReference type="HOGENOM" id="CLU_009988_3_0_1"/>
<sequence>MPPLRANHGFPSKIGLLFAIALSLPRLAAEYLQKNITDVTGYKLAPGVHSVPAPVRVAPDQDWTGIDGSWNTFSLFVGEPRQNVRVLVSTASQQIWAISRLACVSNITSPIVGQVMQQNVLNPQCENSRGFLFNVTESLTWAEKGYYQLWVEKAIGLAGNGLYGFDTVAMGFPGEEGPSTMNSTIGTLVSSNFWLGHIGVHHKPTNFSASEAPIPSYMMNLFDQGSIPSKSFGYTAGAQYHGRMVLGSLTLGGYDASRFVTNDLSFIFEPDNERDLVVGVVGLSANTTTQFNIDLLMRSELNMFIDSTVAELWLPPKVCQAFEDALGLEYDARTDLYLVNDSLHAKLLAQNPSITFTLGQQFRTDSTVQITLPYAALDLVASPPYRGLQEQTRYFPIRRGYMANQWILGRTFLQEAYLTVDWERQNFSVSAIDWTFGNSIDLRPIVDTKYLEQGPDLSEMPELSSRAIIGISTGLGLVVIVILFAIGLCVWRRRRYKLEARTSQDKATVMVAASKKASIKSWEGSPTSAHSEDEKSTTVFPKAELPGISTLCHELSNREKESSLAIHEIDSIECPVYEMPAGVPAPQEAGGRQLSEKEILMVREQIYNGVDASHPPVVSPNLEDTRPRPALVSPAEVTTLHGGLTSHSTVSPIMPRRPRDGALLEASDTYFLSAAHPLRGYRRTETEDGLLSPLSGMEESTEESRQRFSYES</sequence>
<keyword evidence="4" id="KW-0732">Signal</keyword>
<comment type="similarity">
    <text evidence="1">Belongs to the peptidase A1 family.</text>
</comment>
<dbReference type="STRING" id="985895.E5ADE8"/>
<feature type="signal peptide" evidence="4">
    <location>
        <begin position="1"/>
        <end position="29"/>
    </location>
</feature>
<evidence type="ECO:0000256" key="1">
    <source>
        <dbReference type="ARBA" id="ARBA00007447"/>
    </source>
</evidence>
<dbReference type="InterPro" id="IPR021109">
    <property type="entry name" value="Peptidase_aspartic_dom_sf"/>
</dbReference>
<feature type="transmembrane region" description="Helical" evidence="3">
    <location>
        <begin position="467"/>
        <end position="491"/>
    </location>
</feature>
<feature type="domain" description="Peptidase A1" evidence="5">
    <location>
        <begin position="71"/>
        <end position="430"/>
    </location>
</feature>
<feature type="chain" id="PRO_5003192591" description="Peptidase A1 domain-containing protein" evidence="4">
    <location>
        <begin position="30"/>
        <end position="712"/>
    </location>
</feature>
<evidence type="ECO:0000256" key="4">
    <source>
        <dbReference type="SAM" id="SignalP"/>
    </source>
</evidence>
<evidence type="ECO:0000256" key="3">
    <source>
        <dbReference type="SAM" id="Phobius"/>
    </source>
</evidence>
<proteinExistence type="inferred from homology"/>
<dbReference type="OrthoDB" id="4074350at2759"/>
<dbReference type="InParanoid" id="E5ADE8"/>
<dbReference type="AlphaFoldDB" id="E5ADE8"/>
<evidence type="ECO:0000313" key="7">
    <source>
        <dbReference type="Proteomes" id="UP000002668"/>
    </source>
</evidence>
<keyword evidence="3" id="KW-0472">Membrane</keyword>
<accession>E5ADE8</accession>
<evidence type="ECO:0000256" key="2">
    <source>
        <dbReference type="SAM" id="MobiDB-lite"/>
    </source>
</evidence>
<dbReference type="GO" id="GO:0006508">
    <property type="term" value="P:proteolysis"/>
    <property type="evidence" value="ECO:0007669"/>
    <property type="project" value="InterPro"/>
</dbReference>
<dbReference type="InterPro" id="IPR033121">
    <property type="entry name" value="PEPTIDASE_A1"/>
</dbReference>
<dbReference type="Pfam" id="PF00026">
    <property type="entry name" value="Asp"/>
    <property type="match status" value="1"/>
</dbReference>
<dbReference type="OMA" id="TVDWERQ"/>
<dbReference type="Gene3D" id="2.40.70.10">
    <property type="entry name" value="Acid Proteases"/>
    <property type="match status" value="2"/>
</dbReference>
<dbReference type="PROSITE" id="PS51767">
    <property type="entry name" value="PEPTIDASE_A1"/>
    <property type="match status" value="1"/>
</dbReference>
<dbReference type="eggNOG" id="ENOG502RV5I">
    <property type="taxonomic scope" value="Eukaryota"/>
</dbReference>
<feature type="region of interest" description="Disordered" evidence="2">
    <location>
        <begin position="676"/>
        <end position="712"/>
    </location>
</feature>
<evidence type="ECO:0000313" key="6">
    <source>
        <dbReference type="EMBL" id="CBY01237.1"/>
    </source>
</evidence>
<protein>
    <recommendedName>
        <fullName evidence="5">Peptidase A1 domain-containing protein</fullName>
    </recommendedName>
</protein>
<dbReference type="CDD" id="cd05471">
    <property type="entry name" value="pepsin_like"/>
    <property type="match status" value="1"/>
</dbReference>
<dbReference type="GeneID" id="13290715"/>